<dbReference type="Gene3D" id="2.60.40.340">
    <property type="entry name" value="Rel homology domain (RHD), DNA-binding domain"/>
    <property type="match status" value="1"/>
</dbReference>
<dbReference type="InterPro" id="IPR032397">
    <property type="entry name" value="RHD_dimer"/>
</dbReference>
<dbReference type="GO" id="GO:0060429">
    <property type="term" value="P:epithelium development"/>
    <property type="evidence" value="ECO:0007669"/>
    <property type="project" value="UniProtKB-ARBA"/>
</dbReference>
<gene>
    <name evidence="11" type="primary">LOC107668995</name>
</gene>
<evidence type="ECO:0000256" key="2">
    <source>
        <dbReference type="ARBA" id="ARBA00004496"/>
    </source>
</evidence>
<keyword evidence="4" id="KW-0597">Phosphoprotein</keyword>
<dbReference type="PRINTS" id="PR01789">
    <property type="entry name" value="NUCFACTORATC"/>
</dbReference>
<accession>A0A671LHF9</accession>
<name>A0A671LHF9_9TELE</name>
<dbReference type="GO" id="GO:0000981">
    <property type="term" value="F:DNA-binding transcription factor activity, RNA polymerase II-specific"/>
    <property type="evidence" value="ECO:0007669"/>
    <property type="project" value="TreeGrafter"/>
</dbReference>
<keyword evidence="8" id="KW-0539">Nucleus</keyword>
<dbReference type="InterPro" id="IPR002909">
    <property type="entry name" value="IPT_dom"/>
</dbReference>
<evidence type="ECO:0000256" key="6">
    <source>
        <dbReference type="ARBA" id="ARBA00023125"/>
    </source>
</evidence>
<evidence type="ECO:0000256" key="5">
    <source>
        <dbReference type="ARBA" id="ARBA00023015"/>
    </source>
</evidence>
<evidence type="ECO:0000256" key="8">
    <source>
        <dbReference type="ARBA" id="ARBA00023242"/>
    </source>
</evidence>
<dbReference type="InterPro" id="IPR013783">
    <property type="entry name" value="Ig-like_fold"/>
</dbReference>
<dbReference type="AlphaFoldDB" id="A0A671LHF9"/>
<evidence type="ECO:0000313" key="11">
    <source>
        <dbReference type="Ensembl" id="ENSSANP00000018623.1"/>
    </source>
</evidence>
<dbReference type="InterPro" id="IPR008967">
    <property type="entry name" value="p53-like_TF_DNA-bd_sf"/>
</dbReference>
<evidence type="ECO:0000256" key="9">
    <source>
        <dbReference type="SAM" id="MobiDB-lite"/>
    </source>
</evidence>
<evidence type="ECO:0000256" key="3">
    <source>
        <dbReference type="ARBA" id="ARBA00022490"/>
    </source>
</evidence>
<protein>
    <submittedName>
        <fullName evidence="11">Nuclear factor of activated T-cells, cytoplasmic 4-like</fullName>
    </submittedName>
</protein>
<keyword evidence="3" id="KW-0963">Cytoplasm</keyword>
<proteinExistence type="predicted"/>
<dbReference type="GO" id="GO:0000978">
    <property type="term" value="F:RNA polymerase II cis-regulatory region sequence-specific DNA binding"/>
    <property type="evidence" value="ECO:0007669"/>
    <property type="project" value="TreeGrafter"/>
</dbReference>
<dbReference type="SUPFAM" id="SSF49417">
    <property type="entry name" value="p53-like transcription factors"/>
    <property type="match status" value="1"/>
</dbReference>
<dbReference type="InterPro" id="IPR014756">
    <property type="entry name" value="Ig_E-set"/>
</dbReference>
<reference evidence="11" key="2">
    <citation type="submission" date="2025-09" db="UniProtKB">
        <authorList>
            <consortium name="Ensembl"/>
        </authorList>
    </citation>
    <scope>IDENTIFICATION</scope>
</reference>
<organism evidence="11 12">
    <name type="scientific">Sinocyclocheilus anshuiensis</name>
    <dbReference type="NCBI Taxonomy" id="1608454"/>
    <lineage>
        <taxon>Eukaryota</taxon>
        <taxon>Metazoa</taxon>
        <taxon>Chordata</taxon>
        <taxon>Craniata</taxon>
        <taxon>Vertebrata</taxon>
        <taxon>Euteleostomi</taxon>
        <taxon>Actinopterygii</taxon>
        <taxon>Neopterygii</taxon>
        <taxon>Teleostei</taxon>
        <taxon>Ostariophysi</taxon>
        <taxon>Cypriniformes</taxon>
        <taxon>Cyprinidae</taxon>
        <taxon>Cyprininae</taxon>
        <taxon>Sinocyclocheilus</taxon>
    </lineage>
</organism>
<dbReference type="GO" id="GO:0005737">
    <property type="term" value="C:cytoplasm"/>
    <property type="evidence" value="ECO:0007669"/>
    <property type="project" value="UniProtKB-SubCell"/>
</dbReference>
<keyword evidence="12" id="KW-1185">Reference proteome</keyword>
<feature type="domain" description="RHD" evidence="10">
    <location>
        <begin position="244"/>
        <end position="412"/>
    </location>
</feature>
<evidence type="ECO:0000259" key="10">
    <source>
        <dbReference type="PROSITE" id="PS50254"/>
    </source>
</evidence>
<dbReference type="GO" id="GO:0033173">
    <property type="term" value="P:calcineurin-NFAT signaling cascade"/>
    <property type="evidence" value="ECO:0007669"/>
    <property type="project" value="TreeGrafter"/>
</dbReference>
<evidence type="ECO:0000313" key="12">
    <source>
        <dbReference type="Proteomes" id="UP000472260"/>
    </source>
</evidence>
<dbReference type="Pfam" id="PF16179">
    <property type="entry name" value="RHD_dimer"/>
    <property type="match status" value="1"/>
</dbReference>
<dbReference type="GO" id="GO:0009653">
    <property type="term" value="P:anatomical structure morphogenesis"/>
    <property type="evidence" value="ECO:0007669"/>
    <property type="project" value="UniProtKB-ARBA"/>
</dbReference>
<keyword evidence="6" id="KW-0238">DNA-binding</keyword>
<evidence type="ECO:0000256" key="4">
    <source>
        <dbReference type="ARBA" id="ARBA00022553"/>
    </source>
</evidence>
<dbReference type="InterPro" id="IPR037059">
    <property type="entry name" value="RHD_DNA_bind_dom_sf"/>
</dbReference>
<dbReference type="InterPro" id="IPR011539">
    <property type="entry name" value="RHD_DNA_bind_dom"/>
</dbReference>
<dbReference type="PANTHER" id="PTHR12533:SF11">
    <property type="entry name" value="NUCLEAR FACTOR OF ACTIVATED T-CELLS, CYTOPLASMIC 4"/>
    <property type="match status" value="1"/>
</dbReference>
<dbReference type="InterPro" id="IPR008366">
    <property type="entry name" value="NFAT"/>
</dbReference>
<dbReference type="Pfam" id="PF00554">
    <property type="entry name" value="RHD_DNA_bind"/>
    <property type="match status" value="1"/>
</dbReference>
<dbReference type="Gene3D" id="2.60.40.10">
    <property type="entry name" value="Immunoglobulins"/>
    <property type="match status" value="2"/>
</dbReference>
<keyword evidence="5" id="KW-0805">Transcription regulation</keyword>
<dbReference type="SMART" id="SM00429">
    <property type="entry name" value="IPT"/>
    <property type="match status" value="1"/>
</dbReference>
<dbReference type="PROSITE" id="PS50254">
    <property type="entry name" value="REL_2"/>
    <property type="match status" value="1"/>
</dbReference>
<dbReference type="Proteomes" id="UP000472260">
    <property type="component" value="Unassembled WGS sequence"/>
</dbReference>
<dbReference type="GO" id="GO:0007399">
    <property type="term" value="P:nervous system development"/>
    <property type="evidence" value="ECO:0007669"/>
    <property type="project" value="UniProtKB-ARBA"/>
</dbReference>
<feature type="compositionally biased region" description="Low complexity" evidence="9">
    <location>
        <begin position="136"/>
        <end position="157"/>
    </location>
</feature>
<sequence>FAKKNSDKNLSFIKTLLCVSESRVLECPSIQITTISPEDDSGPAGGSYWDGGGGWDRERLYLPLLDSYRDVMTGAGSLSPSPSPASSSSSRGWLSPASSCDSLLVEEDELNEAAAHFCLSPSSRPTSPGGKKRRNSPLASPSTSRRSSYSEDLSSLPDMGETSAQSQAPASCELNIPQKTRKTSLEQSILGNQMKNSFIFCHMTILCLWVREPPTIGMDYLSVPPALGWGRTRASAHSPLFRSNALPPLDWPLPSQFDQYELRIEVQPRPHHRAHYETEGSRGAVKASPGGHPVVKVTLISKTLKYFSPHRVTGKMVGTASQESIQAGTKLLDIPLNPENSMTALIDCAGILKLRNSDIELRKGETDVGRKNTRVRLVFRTHLPLSPPIVPPGRVLALQVASLPIECSQRSAQELPVVESISLTSCSTEGGEELLLGGTNFLPTSRVFFMERGSGIVNLLCVRVPAYNDLSLNHPVSVCLYVSNGKRKRSSTHCFKYLPSECYTDGH</sequence>
<reference evidence="11" key="1">
    <citation type="submission" date="2025-08" db="UniProtKB">
        <authorList>
            <consortium name="Ensembl"/>
        </authorList>
    </citation>
    <scope>IDENTIFICATION</scope>
</reference>
<dbReference type="Ensembl" id="ENSSANT00000019883.1">
    <property type="protein sequence ID" value="ENSSANP00000018623.1"/>
    <property type="gene ID" value="ENSSANG00000009768.1"/>
</dbReference>
<comment type="subcellular location">
    <subcellularLocation>
        <location evidence="2">Cytoplasm</location>
    </subcellularLocation>
    <subcellularLocation>
        <location evidence="1">Nucleus</location>
    </subcellularLocation>
</comment>
<dbReference type="GO" id="GO:0005667">
    <property type="term" value="C:transcription regulator complex"/>
    <property type="evidence" value="ECO:0007669"/>
    <property type="project" value="TreeGrafter"/>
</dbReference>
<evidence type="ECO:0000256" key="1">
    <source>
        <dbReference type="ARBA" id="ARBA00004123"/>
    </source>
</evidence>
<dbReference type="SUPFAM" id="SSF81296">
    <property type="entry name" value="E set domains"/>
    <property type="match status" value="1"/>
</dbReference>
<dbReference type="GO" id="GO:0005634">
    <property type="term" value="C:nucleus"/>
    <property type="evidence" value="ECO:0007669"/>
    <property type="project" value="UniProtKB-SubCell"/>
</dbReference>
<dbReference type="PANTHER" id="PTHR12533">
    <property type="entry name" value="NFAT"/>
    <property type="match status" value="1"/>
</dbReference>
<evidence type="ECO:0000256" key="7">
    <source>
        <dbReference type="ARBA" id="ARBA00023163"/>
    </source>
</evidence>
<keyword evidence="7" id="KW-0804">Transcription</keyword>
<feature type="region of interest" description="Disordered" evidence="9">
    <location>
        <begin position="117"/>
        <end position="176"/>
    </location>
</feature>